<dbReference type="GeneID" id="20529576"/>
<dbReference type="Proteomes" id="UP000030693">
    <property type="component" value="Unassembled WGS sequence"/>
</dbReference>
<evidence type="ECO:0000313" key="2">
    <source>
        <dbReference type="EMBL" id="KCV68559.1"/>
    </source>
</evidence>
<dbReference type="SMART" id="SM00312">
    <property type="entry name" value="PX"/>
    <property type="match status" value="1"/>
</dbReference>
<proteinExistence type="predicted"/>
<dbReference type="AlphaFoldDB" id="A0A058Z2Q8"/>
<evidence type="ECO:0000259" key="1">
    <source>
        <dbReference type="PROSITE" id="PS50195"/>
    </source>
</evidence>
<reference evidence="2" key="1">
    <citation type="submission" date="2013-04" db="EMBL/GenBank/DDBJ databases">
        <title>The Genome Sequence of Fonticula alba ATCC 38817.</title>
        <authorList>
            <consortium name="The Broad Institute Genomics Platform"/>
            <person name="Russ C."/>
            <person name="Cuomo C."/>
            <person name="Burger G."/>
            <person name="Gray M.W."/>
            <person name="Holland P.W.H."/>
            <person name="King N."/>
            <person name="Lang F.B.F."/>
            <person name="Roger A.J."/>
            <person name="Ruiz-Trillo I."/>
            <person name="Brown M."/>
            <person name="Walker B."/>
            <person name="Young S."/>
            <person name="Zeng Q."/>
            <person name="Gargeya S."/>
            <person name="Fitzgerald M."/>
            <person name="Haas B."/>
            <person name="Abouelleil A."/>
            <person name="Allen A.W."/>
            <person name="Alvarado L."/>
            <person name="Arachchi H.M."/>
            <person name="Berlin A.M."/>
            <person name="Chapman S.B."/>
            <person name="Gainer-Dewar J."/>
            <person name="Goldberg J."/>
            <person name="Griggs A."/>
            <person name="Gujja S."/>
            <person name="Hansen M."/>
            <person name="Howarth C."/>
            <person name="Imamovic A."/>
            <person name="Ireland A."/>
            <person name="Larimer J."/>
            <person name="McCowan C."/>
            <person name="Murphy C."/>
            <person name="Pearson M."/>
            <person name="Poon T.W."/>
            <person name="Priest M."/>
            <person name="Roberts A."/>
            <person name="Saif S."/>
            <person name="Shea T."/>
            <person name="Sisk P."/>
            <person name="Sykes S."/>
            <person name="Wortman J."/>
            <person name="Nusbaum C."/>
            <person name="Birren B."/>
        </authorList>
    </citation>
    <scope>NUCLEOTIDE SEQUENCE [LARGE SCALE GENOMIC DNA]</scope>
    <source>
        <strain evidence="2">ATCC 38817</strain>
    </source>
</reference>
<dbReference type="RefSeq" id="XP_009496991.1">
    <property type="nucleotide sequence ID" value="XM_009498716.1"/>
</dbReference>
<dbReference type="InterPro" id="IPR001683">
    <property type="entry name" value="PX_dom"/>
</dbReference>
<dbReference type="CDD" id="cd06093">
    <property type="entry name" value="PX_domain"/>
    <property type="match status" value="1"/>
</dbReference>
<gene>
    <name evidence="2" type="ORF">H696_04851</name>
</gene>
<dbReference type="Gene3D" id="3.30.1520.10">
    <property type="entry name" value="Phox-like domain"/>
    <property type="match status" value="1"/>
</dbReference>
<keyword evidence="3" id="KW-1185">Reference proteome</keyword>
<dbReference type="eggNOG" id="ENOG502SESW">
    <property type="taxonomic scope" value="Eukaryota"/>
</dbReference>
<evidence type="ECO:0000313" key="3">
    <source>
        <dbReference type="Proteomes" id="UP000030693"/>
    </source>
</evidence>
<dbReference type="GO" id="GO:0005768">
    <property type="term" value="C:endosome"/>
    <property type="evidence" value="ECO:0007669"/>
    <property type="project" value="TreeGrafter"/>
</dbReference>
<dbReference type="PANTHER" id="PTHR10555:SF170">
    <property type="entry name" value="FI18122P1"/>
    <property type="match status" value="1"/>
</dbReference>
<dbReference type="SUPFAM" id="SSF64268">
    <property type="entry name" value="PX domain"/>
    <property type="match status" value="1"/>
</dbReference>
<dbReference type="InterPro" id="IPR036871">
    <property type="entry name" value="PX_dom_sf"/>
</dbReference>
<dbReference type="OrthoDB" id="93876at2759"/>
<dbReference type="OMA" id="YETHIDQ"/>
<name>A0A058Z2Q8_FONAL</name>
<dbReference type="PANTHER" id="PTHR10555">
    <property type="entry name" value="SORTING NEXIN"/>
    <property type="match status" value="1"/>
</dbReference>
<dbReference type="EMBL" id="KB932208">
    <property type="protein sequence ID" value="KCV68559.1"/>
    <property type="molecule type" value="Genomic_DNA"/>
</dbReference>
<feature type="domain" description="PX" evidence="1">
    <location>
        <begin position="1"/>
        <end position="124"/>
    </location>
</feature>
<dbReference type="PROSITE" id="PS50195">
    <property type="entry name" value="PX"/>
    <property type="match status" value="1"/>
</dbReference>
<dbReference type="GO" id="GO:0035091">
    <property type="term" value="F:phosphatidylinositol binding"/>
    <property type="evidence" value="ECO:0007669"/>
    <property type="project" value="InterPro"/>
</dbReference>
<accession>A0A058Z2Q8</accession>
<protein>
    <recommendedName>
        <fullName evidence="1">PX domain-containing protein</fullName>
    </recommendedName>
</protein>
<organism evidence="2">
    <name type="scientific">Fonticula alba</name>
    <name type="common">Slime mold</name>
    <dbReference type="NCBI Taxonomy" id="691883"/>
    <lineage>
        <taxon>Eukaryota</taxon>
        <taxon>Rotosphaerida</taxon>
        <taxon>Fonticulaceae</taxon>
        <taxon>Fonticula</taxon>
    </lineage>
</organism>
<sequence length="128" mass="15244">MSNEYYLIKIPIYETHIDQSGTTFISYKVEATYKGTINSVFRRFSEFVTLHNEVRKAYKGNHLASNIPVFPPKHPKFMIDHMDDHFVDERKFNLERYMQLLSRLPKIEQVPMYVDFLEGRPLQPSDKK</sequence>
<dbReference type="Pfam" id="PF00787">
    <property type="entry name" value="PX"/>
    <property type="match status" value="1"/>
</dbReference>